<feature type="region of interest" description="Disordered" evidence="1">
    <location>
        <begin position="56"/>
        <end position="78"/>
    </location>
</feature>
<feature type="compositionally biased region" description="Basic and acidic residues" evidence="1">
    <location>
        <begin position="65"/>
        <end position="75"/>
    </location>
</feature>
<protein>
    <submittedName>
        <fullName evidence="2">Uncharacterized protein</fullName>
    </submittedName>
</protein>
<dbReference type="Proteomes" id="UP001634394">
    <property type="component" value="Unassembled WGS sequence"/>
</dbReference>
<name>A0ABD3WIQ0_SINWO</name>
<dbReference type="AlphaFoldDB" id="A0ABD3WIQ0"/>
<keyword evidence="3" id="KW-1185">Reference proteome</keyword>
<accession>A0ABD3WIQ0</accession>
<proteinExistence type="predicted"/>
<evidence type="ECO:0000313" key="2">
    <source>
        <dbReference type="EMBL" id="KAL3872602.1"/>
    </source>
</evidence>
<gene>
    <name evidence="2" type="ORF">ACJMK2_035817</name>
</gene>
<dbReference type="EMBL" id="JBJQND010000006">
    <property type="protein sequence ID" value="KAL3872602.1"/>
    <property type="molecule type" value="Genomic_DNA"/>
</dbReference>
<evidence type="ECO:0000256" key="1">
    <source>
        <dbReference type="SAM" id="MobiDB-lite"/>
    </source>
</evidence>
<sequence length="105" mass="11831">MIVLVDKVTGDIATATQCRKQHGQQLREEIVQLGDIGITFYHEPLETLVEIDIVPPPPKFVGDPQKGDTEEEKRGYHTPKAIFTKDTLEEIRDIFTDDELADVIA</sequence>
<reference evidence="2 3" key="1">
    <citation type="submission" date="2024-11" db="EMBL/GenBank/DDBJ databases">
        <title>Chromosome-level genome assembly of the freshwater bivalve Anodonta woodiana.</title>
        <authorList>
            <person name="Chen X."/>
        </authorList>
    </citation>
    <scope>NUCLEOTIDE SEQUENCE [LARGE SCALE GENOMIC DNA]</scope>
    <source>
        <strain evidence="2">MN2024</strain>
        <tissue evidence="2">Gills</tissue>
    </source>
</reference>
<comment type="caution">
    <text evidence="2">The sequence shown here is derived from an EMBL/GenBank/DDBJ whole genome shotgun (WGS) entry which is preliminary data.</text>
</comment>
<evidence type="ECO:0000313" key="3">
    <source>
        <dbReference type="Proteomes" id="UP001634394"/>
    </source>
</evidence>
<organism evidence="2 3">
    <name type="scientific">Sinanodonta woodiana</name>
    <name type="common">Chinese pond mussel</name>
    <name type="synonym">Anodonta woodiana</name>
    <dbReference type="NCBI Taxonomy" id="1069815"/>
    <lineage>
        <taxon>Eukaryota</taxon>
        <taxon>Metazoa</taxon>
        <taxon>Spiralia</taxon>
        <taxon>Lophotrochozoa</taxon>
        <taxon>Mollusca</taxon>
        <taxon>Bivalvia</taxon>
        <taxon>Autobranchia</taxon>
        <taxon>Heteroconchia</taxon>
        <taxon>Palaeoheterodonta</taxon>
        <taxon>Unionida</taxon>
        <taxon>Unionoidea</taxon>
        <taxon>Unionidae</taxon>
        <taxon>Unioninae</taxon>
        <taxon>Sinanodonta</taxon>
    </lineage>
</organism>